<dbReference type="InterPro" id="IPR010719">
    <property type="entry name" value="MnmM_MeTrfase"/>
</dbReference>
<comment type="caution">
    <text evidence="1">The sequence shown here is derived from an EMBL/GenBank/DDBJ whole genome shotgun (WGS) entry which is preliminary data.</text>
</comment>
<evidence type="ECO:0000313" key="1">
    <source>
        <dbReference type="EMBL" id="HJC33081.1"/>
    </source>
</evidence>
<dbReference type="SUPFAM" id="SSF53335">
    <property type="entry name" value="S-adenosyl-L-methionine-dependent methyltransferases"/>
    <property type="match status" value="1"/>
</dbReference>
<dbReference type="PANTHER" id="PTHR35276">
    <property type="entry name" value="S-ADENOSYL-L-METHIONINE-DEPENDENT METHYLTRANSFERASES SUPERFAMILY PROTEIN"/>
    <property type="match status" value="1"/>
</dbReference>
<dbReference type="GO" id="GO:0008168">
    <property type="term" value="F:methyltransferase activity"/>
    <property type="evidence" value="ECO:0007669"/>
    <property type="project" value="UniProtKB-KW"/>
</dbReference>
<dbReference type="Proteomes" id="UP000823890">
    <property type="component" value="Unassembled WGS sequence"/>
</dbReference>
<evidence type="ECO:0000313" key="2">
    <source>
        <dbReference type="Proteomes" id="UP000823890"/>
    </source>
</evidence>
<gene>
    <name evidence="1" type="ORF">H9758_00630</name>
</gene>
<keyword evidence="1" id="KW-0489">Methyltransferase</keyword>
<dbReference type="CDD" id="cd02440">
    <property type="entry name" value="AdoMet_MTases"/>
    <property type="match status" value="1"/>
</dbReference>
<dbReference type="Gene3D" id="3.40.50.150">
    <property type="entry name" value="Vaccinia Virus protein VP39"/>
    <property type="match status" value="1"/>
</dbReference>
<accession>A0A9D2NII2</accession>
<reference evidence="1" key="2">
    <citation type="submission" date="2021-04" db="EMBL/GenBank/DDBJ databases">
        <authorList>
            <person name="Gilroy R."/>
        </authorList>
    </citation>
    <scope>NUCLEOTIDE SEQUENCE</scope>
    <source>
        <strain evidence="1">ChiW19-954</strain>
    </source>
</reference>
<sequence length="190" mass="21368">MNVREKYRITEYCHHFLREYIHEGDCCIDATCGNGSDTEFLCRSVGKTGRVYGFDIQKDAVEKTRNRLEQAGCADQAVLACDGHENMADHVKEQVTAVMFNFGYLPGGDHSVATKPETSLKAVEEGLKLLKTGGVMSLCIYSGGDTGYEEKNTLLAYLKELDTKQWLVIVHSYYNRKNDPPLPVFVVRLF</sequence>
<dbReference type="Pfam" id="PF06962">
    <property type="entry name" value="rRNA_methylase"/>
    <property type="match status" value="1"/>
</dbReference>
<dbReference type="EMBL" id="DWWO01000006">
    <property type="protein sequence ID" value="HJC33081.1"/>
    <property type="molecule type" value="Genomic_DNA"/>
</dbReference>
<dbReference type="PANTHER" id="PTHR35276:SF1">
    <property type="entry name" value="TRNA (MNM(5)S(2)U34)-METHYLTRANSFERASE, CHLOROPLASTIC"/>
    <property type="match status" value="1"/>
</dbReference>
<protein>
    <submittedName>
        <fullName evidence="1">Methyltransferase domain-containing protein</fullName>
    </submittedName>
</protein>
<reference evidence="1" key="1">
    <citation type="journal article" date="2021" name="PeerJ">
        <title>Extensive microbial diversity within the chicken gut microbiome revealed by metagenomics and culture.</title>
        <authorList>
            <person name="Gilroy R."/>
            <person name="Ravi A."/>
            <person name="Getino M."/>
            <person name="Pursley I."/>
            <person name="Horton D.L."/>
            <person name="Alikhan N.F."/>
            <person name="Baker D."/>
            <person name="Gharbi K."/>
            <person name="Hall N."/>
            <person name="Watson M."/>
            <person name="Adriaenssens E.M."/>
            <person name="Foster-Nyarko E."/>
            <person name="Jarju S."/>
            <person name="Secka A."/>
            <person name="Antonio M."/>
            <person name="Oren A."/>
            <person name="Chaudhuri R.R."/>
            <person name="La Ragione R."/>
            <person name="Hildebrand F."/>
            <person name="Pallen M.J."/>
        </authorList>
    </citation>
    <scope>NUCLEOTIDE SEQUENCE</scope>
    <source>
        <strain evidence="1">ChiW19-954</strain>
    </source>
</reference>
<organism evidence="1 2">
    <name type="scientific">Candidatus Mediterraneibacter faecipullorum</name>
    <dbReference type="NCBI Taxonomy" id="2838670"/>
    <lineage>
        <taxon>Bacteria</taxon>
        <taxon>Bacillati</taxon>
        <taxon>Bacillota</taxon>
        <taxon>Clostridia</taxon>
        <taxon>Lachnospirales</taxon>
        <taxon>Lachnospiraceae</taxon>
        <taxon>Mediterraneibacter</taxon>
    </lineage>
</organism>
<keyword evidence="1" id="KW-0808">Transferase</keyword>
<proteinExistence type="predicted"/>
<name>A0A9D2NII2_9FIRM</name>
<dbReference type="InterPro" id="IPR029063">
    <property type="entry name" value="SAM-dependent_MTases_sf"/>
</dbReference>
<dbReference type="GO" id="GO:0032259">
    <property type="term" value="P:methylation"/>
    <property type="evidence" value="ECO:0007669"/>
    <property type="project" value="UniProtKB-KW"/>
</dbReference>
<dbReference type="AlphaFoldDB" id="A0A9D2NII2"/>